<feature type="compositionally biased region" description="Polar residues" evidence="1">
    <location>
        <begin position="104"/>
        <end position="116"/>
    </location>
</feature>
<feature type="compositionally biased region" description="Basic and acidic residues" evidence="1">
    <location>
        <begin position="1"/>
        <end position="12"/>
    </location>
</feature>
<dbReference type="EMBL" id="CATOUU010000311">
    <property type="protein sequence ID" value="CAI9924395.1"/>
    <property type="molecule type" value="Genomic_DNA"/>
</dbReference>
<reference evidence="3 4" key="2">
    <citation type="submission" date="2024-07" db="EMBL/GenBank/DDBJ databases">
        <authorList>
            <person name="Akdeniz Z."/>
        </authorList>
    </citation>
    <scope>NUCLEOTIDE SEQUENCE [LARGE SCALE GENOMIC DNA]</scope>
</reference>
<proteinExistence type="predicted"/>
<accession>A0AA86NR06</accession>
<sequence>MQGPEAEAREKNTLVPNSNPESRHQAAKTRVPTPNSRKRFPKVNMNLDKAQISRDAAKIEFSNIHQNTHNKAAFTVDQCHYFHSNRPSKNAQAALSRQPDHLESSNMNQTPPNQNLSNIDPTYFYMITFMQTHQISKLLKTTKLPHTAPKPIVPKLQLITLQKVCDRILKTIQ</sequence>
<dbReference type="Proteomes" id="UP001642409">
    <property type="component" value="Unassembled WGS sequence"/>
</dbReference>
<keyword evidence="4" id="KW-1185">Reference proteome</keyword>
<evidence type="ECO:0000313" key="3">
    <source>
        <dbReference type="EMBL" id="CAL6086816.1"/>
    </source>
</evidence>
<dbReference type="AlphaFoldDB" id="A0AA86NR06"/>
<gene>
    <name evidence="2" type="ORF">HINF_LOCUS12040</name>
    <name evidence="3" type="ORF">HINF_LOCUS63348</name>
</gene>
<feature type="region of interest" description="Disordered" evidence="1">
    <location>
        <begin position="1"/>
        <end position="40"/>
    </location>
</feature>
<evidence type="ECO:0000313" key="2">
    <source>
        <dbReference type="EMBL" id="CAI9924395.1"/>
    </source>
</evidence>
<name>A0AA86NR06_9EUKA</name>
<comment type="caution">
    <text evidence="2">The sequence shown here is derived from an EMBL/GenBank/DDBJ whole genome shotgun (WGS) entry which is preliminary data.</text>
</comment>
<evidence type="ECO:0000313" key="4">
    <source>
        <dbReference type="Proteomes" id="UP001642409"/>
    </source>
</evidence>
<organism evidence="2">
    <name type="scientific">Hexamita inflata</name>
    <dbReference type="NCBI Taxonomy" id="28002"/>
    <lineage>
        <taxon>Eukaryota</taxon>
        <taxon>Metamonada</taxon>
        <taxon>Diplomonadida</taxon>
        <taxon>Hexamitidae</taxon>
        <taxon>Hexamitinae</taxon>
        <taxon>Hexamita</taxon>
    </lineage>
</organism>
<dbReference type="EMBL" id="CAXDID020000396">
    <property type="protein sequence ID" value="CAL6086816.1"/>
    <property type="molecule type" value="Genomic_DNA"/>
</dbReference>
<feature type="region of interest" description="Disordered" evidence="1">
    <location>
        <begin position="87"/>
        <end position="116"/>
    </location>
</feature>
<reference evidence="2" key="1">
    <citation type="submission" date="2023-06" db="EMBL/GenBank/DDBJ databases">
        <authorList>
            <person name="Kurt Z."/>
        </authorList>
    </citation>
    <scope>NUCLEOTIDE SEQUENCE</scope>
</reference>
<evidence type="ECO:0000256" key="1">
    <source>
        <dbReference type="SAM" id="MobiDB-lite"/>
    </source>
</evidence>
<protein>
    <submittedName>
        <fullName evidence="3">Hypothetical_protein</fullName>
    </submittedName>
</protein>